<dbReference type="InterPro" id="IPR006797">
    <property type="entry name" value="PRELI/MSF1_dom"/>
</dbReference>
<gene>
    <name evidence="2" type="ORF">PMAYCL1PPCAC_14499</name>
</gene>
<accession>A0AAN4ZQR2</accession>
<dbReference type="Proteomes" id="UP001328107">
    <property type="component" value="Unassembled WGS sequence"/>
</dbReference>
<evidence type="ECO:0000313" key="2">
    <source>
        <dbReference type="EMBL" id="GMR44304.1"/>
    </source>
</evidence>
<organism evidence="2 3">
    <name type="scientific">Pristionchus mayeri</name>
    <dbReference type="NCBI Taxonomy" id="1317129"/>
    <lineage>
        <taxon>Eukaryota</taxon>
        <taxon>Metazoa</taxon>
        <taxon>Ecdysozoa</taxon>
        <taxon>Nematoda</taxon>
        <taxon>Chromadorea</taxon>
        <taxon>Rhabditida</taxon>
        <taxon>Rhabditina</taxon>
        <taxon>Diplogasteromorpha</taxon>
        <taxon>Diplogasteroidea</taxon>
        <taxon>Neodiplogasteridae</taxon>
        <taxon>Pristionchus</taxon>
    </lineage>
</organism>
<dbReference type="AlphaFoldDB" id="A0AAN4ZQR2"/>
<keyword evidence="3" id="KW-1185">Reference proteome</keyword>
<evidence type="ECO:0000313" key="3">
    <source>
        <dbReference type="Proteomes" id="UP001328107"/>
    </source>
</evidence>
<proteinExistence type="predicted"/>
<reference evidence="3" key="1">
    <citation type="submission" date="2022-10" db="EMBL/GenBank/DDBJ databases">
        <title>Genome assembly of Pristionchus species.</title>
        <authorList>
            <person name="Yoshida K."/>
            <person name="Sommer R.J."/>
        </authorList>
    </citation>
    <scope>NUCLEOTIDE SEQUENCE [LARGE SCALE GENOMIC DNA]</scope>
    <source>
        <strain evidence="3">RS5460</strain>
    </source>
</reference>
<dbReference type="PROSITE" id="PS50904">
    <property type="entry name" value="PRELI_MSF1"/>
    <property type="match status" value="1"/>
</dbReference>
<comment type="caution">
    <text evidence="2">The sequence shown here is derived from an EMBL/GenBank/DDBJ whole genome shotgun (WGS) entry which is preliminary data.</text>
</comment>
<dbReference type="Pfam" id="PF04707">
    <property type="entry name" value="PRELI"/>
    <property type="match status" value="1"/>
</dbReference>
<feature type="non-terminal residue" evidence="2">
    <location>
        <position position="1"/>
    </location>
</feature>
<sequence length="126" mass="14631">QVPTLEESVYDRHTQTLTTYTRNVTKGELLEIHERCIYQPVFPESKTIPAARLLRSIYISAHVWKMSAPAEMAVLSIMKKSTARTVKGLTEKLEERYGLRSLHNLAEKHKLSQKLREKLEKLKEIK</sequence>
<dbReference type="EMBL" id="BTRK01000003">
    <property type="protein sequence ID" value="GMR44304.1"/>
    <property type="molecule type" value="Genomic_DNA"/>
</dbReference>
<feature type="domain" description="PRELI/MSF1" evidence="1">
    <location>
        <begin position="1"/>
        <end position="101"/>
    </location>
</feature>
<evidence type="ECO:0000259" key="1">
    <source>
        <dbReference type="PROSITE" id="PS50904"/>
    </source>
</evidence>
<protein>
    <recommendedName>
        <fullName evidence="1">PRELI/MSF1 domain-containing protein</fullName>
    </recommendedName>
</protein>
<name>A0AAN4ZQR2_9BILA</name>
<feature type="non-terminal residue" evidence="2">
    <location>
        <position position="126"/>
    </location>
</feature>